<dbReference type="InterPro" id="IPR000343">
    <property type="entry name" value="4pyrrol_synth_GluRdtase"/>
</dbReference>
<evidence type="ECO:0000256" key="12">
    <source>
        <dbReference type="PIRSR" id="PIRSR000445-4"/>
    </source>
</evidence>
<comment type="function">
    <text evidence="8">Catalyzes the NADPH-dependent reduction of glutamyl-tRNA(Glu) to glutamate 1-semialdehyde (GSA).</text>
</comment>
<evidence type="ECO:0000256" key="8">
    <source>
        <dbReference type="HAMAP-Rule" id="MF_00087"/>
    </source>
</evidence>
<organism evidence="17 18">
    <name type="scientific">Hwanghaeella grinnelliae</name>
    <dbReference type="NCBI Taxonomy" id="2500179"/>
    <lineage>
        <taxon>Bacteria</taxon>
        <taxon>Pseudomonadati</taxon>
        <taxon>Pseudomonadota</taxon>
        <taxon>Alphaproteobacteria</taxon>
        <taxon>Rhodospirillales</taxon>
        <taxon>Rhodospirillaceae</taxon>
        <taxon>Hwanghaeella</taxon>
    </lineage>
</organism>
<evidence type="ECO:0000256" key="11">
    <source>
        <dbReference type="PIRSR" id="PIRSR000445-3"/>
    </source>
</evidence>
<dbReference type="EMBL" id="SADE01000002">
    <property type="protein sequence ID" value="RVU35856.1"/>
    <property type="molecule type" value="Genomic_DNA"/>
</dbReference>
<dbReference type="GO" id="GO:0050661">
    <property type="term" value="F:NADP binding"/>
    <property type="evidence" value="ECO:0007669"/>
    <property type="project" value="InterPro"/>
</dbReference>
<evidence type="ECO:0000259" key="16">
    <source>
        <dbReference type="Pfam" id="PF05201"/>
    </source>
</evidence>
<keyword evidence="5 8" id="KW-0560">Oxidoreductase</keyword>
<dbReference type="PIRSF" id="PIRSF000445">
    <property type="entry name" value="4pyrrol_synth_GluRdtase"/>
    <property type="match status" value="1"/>
</dbReference>
<gene>
    <name evidence="8 17" type="primary">hemA</name>
    <name evidence="17" type="ORF">EOI86_11365</name>
</gene>
<comment type="pathway">
    <text evidence="1 8 13">Porphyrin-containing compound metabolism; protoporphyrin-IX biosynthesis; 5-aminolevulinate from L-glutamyl-tRNA(Glu): step 1/2.</text>
</comment>
<dbReference type="Pfam" id="PF05201">
    <property type="entry name" value="GlutR_N"/>
    <property type="match status" value="1"/>
</dbReference>
<dbReference type="UniPathway" id="UPA00251">
    <property type="reaction ID" value="UER00316"/>
</dbReference>
<dbReference type="Gene3D" id="3.30.460.30">
    <property type="entry name" value="Glutamyl-tRNA reductase, N-terminal domain"/>
    <property type="match status" value="1"/>
</dbReference>
<evidence type="ECO:0000256" key="4">
    <source>
        <dbReference type="ARBA" id="ARBA00022857"/>
    </source>
</evidence>
<dbReference type="InterPro" id="IPR036453">
    <property type="entry name" value="GluRdtase_dimer_dom_sf"/>
</dbReference>
<feature type="active site" description="Nucleophile" evidence="8 9">
    <location>
        <position position="101"/>
    </location>
</feature>
<dbReference type="InterPro" id="IPR015896">
    <property type="entry name" value="4pyrrol_synth_GluRdtase_dimer"/>
</dbReference>
<evidence type="ECO:0000256" key="10">
    <source>
        <dbReference type="PIRSR" id="PIRSR000445-2"/>
    </source>
</evidence>
<comment type="miscellaneous">
    <text evidence="8">During catalysis, the active site Cys acts as a nucleophile attacking the alpha-carbonyl group of tRNA-bound glutamate with the formation of a thioester intermediate between enzyme and glutamate, and the concomitant release of tRNA(Glu). The thioester intermediate is finally reduced by direct hydride transfer from NADPH, to form the product GSA.</text>
</comment>
<evidence type="ECO:0000256" key="9">
    <source>
        <dbReference type="PIRSR" id="PIRSR000445-1"/>
    </source>
</evidence>
<evidence type="ECO:0000256" key="1">
    <source>
        <dbReference type="ARBA" id="ARBA00005059"/>
    </source>
</evidence>
<dbReference type="GO" id="GO:0008883">
    <property type="term" value="F:glutamyl-tRNA reductase activity"/>
    <property type="evidence" value="ECO:0007669"/>
    <property type="project" value="UniProtKB-UniRule"/>
</dbReference>
<evidence type="ECO:0000256" key="5">
    <source>
        <dbReference type="ARBA" id="ARBA00023002"/>
    </source>
</evidence>
<accession>A0A3S3UN35</accession>
<dbReference type="EC" id="1.2.1.70" evidence="3 8"/>
<dbReference type="PANTHER" id="PTHR43013:SF1">
    <property type="entry name" value="GLUTAMYL-TRNA REDUCTASE"/>
    <property type="match status" value="1"/>
</dbReference>
<reference evidence="18" key="1">
    <citation type="submission" date="2019-01" db="EMBL/GenBank/DDBJ databases">
        <title>Gri0909 isolated from a small marine red alga.</title>
        <authorList>
            <person name="Kim J."/>
            <person name="Jeong S.E."/>
            <person name="Jeon C.O."/>
        </authorList>
    </citation>
    <scope>NUCLEOTIDE SEQUENCE [LARGE SCALE GENOMIC DNA]</scope>
    <source>
        <strain evidence="18">Gri0909</strain>
    </source>
</reference>
<dbReference type="InterPro" id="IPR036343">
    <property type="entry name" value="GluRdtase_N_sf"/>
</dbReference>
<dbReference type="Pfam" id="PF00745">
    <property type="entry name" value="GlutR_dimer"/>
    <property type="match status" value="1"/>
</dbReference>
<dbReference type="PANTHER" id="PTHR43013">
    <property type="entry name" value="GLUTAMYL-TRNA REDUCTASE"/>
    <property type="match status" value="1"/>
</dbReference>
<feature type="binding site" evidence="8 10">
    <location>
        <position position="160"/>
    </location>
    <ligand>
        <name>substrate</name>
    </ligand>
</feature>
<sequence>MTSWRAVWCRSRTSPPGNRSKPRWTVLPRGLRHRCDRADTARMTDAAGFRESPRYAVVGASHQTADAAFRDRLFVDDEGRAGMLAKLRDSDIRQAVILSTCDRVEFHLALSDPEQGVRMVEDVVAECTGRRRNAVEEQLFRRYDQDAVRHIFRVACALESQVVGESQVLGQVKHAFAQSRDVEMIGADLDTLYQATFSLAKQVRTETRIGEGAVTVASAAVQIARDLHGDPAKIRLLVIGLGDTGALLLEQFRLAGVQECVLTGPSRRTERAAGRAQCHFTPFDSLPDALAEADAVITASGSGRFLVDRALAAGALRQRRGLPIILFDCGSPEDVDPAVDDLDGAFRYTLADLERMAREGKFGRHEQANDAARMVDERVVSFQKSLAAQEGVPGLVALRQHFEDVRRHVIEHHANADAEEATRLLINHLLHSPSKVLRDVAAQGGVADLRDTITVNRVVARLFNLRLEDSAGGQFDGESNGEGRKDDGSVE</sequence>
<dbReference type="NCBIfam" id="TIGR01035">
    <property type="entry name" value="hemA"/>
    <property type="match status" value="1"/>
</dbReference>
<comment type="subunit">
    <text evidence="8">Homodimer.</text>
</comment>
<dbReference type="CDD" id="cd05213">
    <property type="entry name" value="NAD_bind_Glutamyl_tRNA_reduct"/>
    <property type="match status" value="1"/>
</dbReference>
<feature type="site" description="Important for activity" evidence="8 12">
    <location>
        <position position="150"/>
    </location>
</feature>
<name>A0A3S3UN35_9PROT</name>
<feature type="binding site" evidence="8 10">
    <location>
        <begin position="100"/>
        <end position="103"/>
    </location>
    <ligand>
        <name>substrate</name>
    </ligand>
</feature>
<dbReference type="Pfam" id="PF01488">
    <property type="entry name" value="Shikimate_DH"/>
    <property type="match status" value="1"/>
</dbReference>
<feature type="binding site" evidence="8 11">
    <location>
        <begin position="240"/>
        <end position="245"/>
    </location>
    <ligand>
        <name>NADP(+)</name>
        <dbReference type="ChEBI" id="CHEBI:58349"/>
    </ligand>
</feature>
<evidence type="ECO:0000256" key="3">
    <source>
        <dbReference type="ARBA" id="ARBA00012970"/>
    </source>
</evidence>
<evidence type="ECO:0000259" key="14">
    <source>
        <dbReference type="Pfam" id="PF00745"/>
    </source>
</evidence>
<dbReference type="Proteomes" id="UP000287447">
    <property type="component" value="Unassembled WGS sequence"/>
</dbReference>
<evidence type="ECO:0000256" key="2">
    <source>
        <dbReference type="ARBA" id="ARBA00005916"/>
    </source>
</evidence>
<feature type="binding site" evidence="8 10">
    <location>
        <begin position="165"/>
        <end position="167"/>
    </location>
    <ligand>
        <name>substrate</name>
    </ligand>
</feature>
<dbReference type="AlphaFoldDB" id="A0A3S3UN35"/>
<dbReference type="HAMAP" id="MF_00087">
    <property type="entry name" value="Glu_tRNA_reductase"/>
    <property type="match status" value="1"/>
</dbReference>
<evidence type="ECO:0000256" key="7">
    <source>
        <dbReference type="ARBA" id="ARBA00047464"/>
    </source>
</evidence>
<protein>
    <recommendedName>
        <fullName evidence="3 8">Glutamyl-tRNA reductase</fullName>
        <shortName evidence="8">GluTR</shortName>
        <ecNumber evidence="3 8">1.2.1.70</ecNumber>
    </recommendedName>
</protein>
<feature type="domain" description="Tetrapyrrole biosynthesis glutamyl-tRNA reductase dimerisation" evidence="14">
    <location>
        <begin position="371"/>
        <end position="465"/>
    </location>
</feature>
<dbReference type="SUPFAM" id="SSF69742">
    <property type="entry name" value="Glutamyl tRNA-reductase catalytic, N-terminal domain"/>
    <property type="match status" value="1"/>
</dbReference>
<comment type="domain">
    <text evidence="8">Possesses an unusual extended V-shaped dimeric structure with each monomer consisting of three distinct domains arranged along a curved 'spinal' alpha-helix. The N-terminal catalytic domain specifically recognizes the glutamate moiety of the substrate. The second domain is the NADPH-binding domain, and the third C-terminal domain is responsible for dimerization.</text>
</comment>
<dbReference type="PROSITE" id="PS00747">
    <property type="entry name" value="GLUTR"/>
    <property type="match status" value="1"/>
</dbReference>
<comment type="caution">
    <text evidence="17">The sequence shown here is derived from an EMBL/GenBank/DDBJ whole genome shotgun (WGS) entry which is preliminary data.</text>
</comment>
<comment type="similarity">
    <text evidence="2 8 13">Belongs to the glutamyl-tRNA reductase family.</text>
</comment>
<evidence type="ECO:0000313" key="17">
    <source>
        <dbReference type="EMBL" id="RVU35856.1"/>
    </source>
</evidence>
<evidence type="ECO:0000259" key="15">
    <source>
        <dbReference type="Pfam" id="PF01488"/>
    </source>
</evidence>
<feature type="domain" description="Glutamyl-tRNA reductase N-terminal" evidence="16">
    <location>
        <begin position="58"/>
        <end position="207"/>
    </location>
</feature>
<comment type="catalytic activity">
    <reaction evidence="7 8 13">
        <text>(S)-4-amino-5-oxopentanoate + tRNA(Glu) + NADP(+) = L-glutamyl-tRNA(Glu) + NADPH + H(+)</text>
        <dbReference type="Rhea" id="RHEA:12344"/>
        <dbReference type="Rhea" id="RHEA-COMP:9663"/>
        <dbReference type="Rhea" id="RHEA-COMP:9680"/>
        <dbReference type="ChEBI" id="CHEBI:15378"/>
        <dbReference type="ChEBI" id="CHEBI:57501"/>
        <dbReference type="ChEBI" id="CHEBI:57783"/>
        <dbReference type="ChEBI" id="CHEBI:58349"/>
        <dbReference type="ChEBI" id="CHEBI:78442"/>
        <dbReference type="ChEBI" id="CHEBI:78520"/>
        <dbReference type="EC" id="1.2.1.70"/>
    </reaction>
</comment>
<proteinExistence type="inferred from homology"/>
<keyword evidence="6 8" id="KW-0627">Porphyrin biosynthesis</keyword>
<dbReference type="InterPro" id="IPR036291">
    <property type="entry name" value="NAD(P)-bd_dom_sf"/>
</dbReference>
<keyword evidence="4 8" id="KW-0521">NADP</keyword>
<feature type="domain" description="Quinate/shikimate 5-dehydrogenase/glutamyl-tRNA reductase" evidence="15">
    <location>
        <begin position="223"/>
        <end position="355"/>
    </location>
</feature>
<dbReference type="FunFam" id="3.30.460.30:FF:000001">
    <property type="entry name" value="Glutamyl-tRNA reductase"/>
    <property type="match status" value="1"/>
</dbReference>
<keyword evidence="18" id="KW-1185">Reference proteome</keyword>
<dbReference type="GO" id="GO:0019353">
    <property type="term" value="P:protoporphyrinogen IX biosynthetic process from glutamate"/>
    <property type="evidence" value="ECO:0007669"/>
    <property type="project" value="TreeGrafter"/>
</dbReference>
<dbReference type="SUPFAM" id="SSF51735">
    <property type="entry name" value="NAD(P)-binding Rossmann-fold domains"/>
    <property type="match status" value="1"/>
</dbReference>
<evidence type="ECO:0000256" key="13">
    <source>
        <dbReference type="RuleBase" id="RU000584"/>
    </source>
</evidence>
<dbReference type="InterPro" id="IPR006151">
    <property type="entry name" value="Shikm_DH/Glu-tRNA_Rdtase"/>
</dbReference>
<dbReference type="Gene3D" id="3.40.50.720">
    <property type="entry name" value="NAD(P)-binding Rossmann-like Domain"/>
    <property type="match status" value="1"/>
</dbReference>
<evidence type="ECO:0000256" key="6">
    <source>
        <dbReference type="ARBA" id="ARBA00023244"/>
    </source>
</evidence>
<dbReference type="InterPro" id="IPR018214">
    <property type="entry name" value="GluRdtase_CS"/>
</dbReference>
<dbReference type="SUPFAM" id="SSF69075">
    <property type="entry name" value="Glutamyl tRNA-reductase dimerization domain"/>
    <property type="match status" value="1"/>
</dbReference>
<dbReference type="InterPro" id="IPR015895">
    <property type="entry name" value="4pyrrol_synth_GluRdtase_N"/>
</dbReference>
<evidence type="ECO:0000313" key="18">
    <source>
        <dbReference type="Proteomes" id="UP000287447"/>
    </source>
</evidence>
<feature type="binding site" evidence="8 10">
    <location>
        <position position="171"/>
    </location>
    <ligand>
        <name>substrate</name>
    </ligand>
</feature>